<dbReference type="GeneID" id="59331971"/>
<dbReference type="EMBL" id="JACCJB010000018">
    <property type="protein sequence ID" value="KAF6219735.1"/>
    <property type="molecule type" value="Genomic_DNA"/>
</dbReference>
<feature type="region of interest" description="Disordered" evidence="1">
    <location>
        <begin position="122"/>
        <end position="158"/>
    </location>
</feature>
<dbReference type="Proteomes" id="UP000593566">
    <property type="component" value="Unassembled WGS sequence"/>
</dbReference>
<evidence type="ECO:0000313" key="2">
    <source>
        <dbReference type="EMBL" id="KAF6219735.1"/>
    </source>
</evidence>
<evidence type="ECO:0000256" key="1">
    <source>
        <dbReference type="SAM" id="MobiDB-lite"/>
    </source>
</evidence>
<accession>A0A8H6C9X3</accession>
<dbReference type="RefSeq" id="XP_037149170.1">
    <property type="nucleotide sequence ID" value="XM_037294482.1"/>
</dbReference>
<sequence length="375" mass="41752">MKPPQQKKSPFIHLLFCLIKAPYEVFQLQKKCSLCDKITTNRHGQQQEWDRIECLESKEQADDKGVQRSIDIINQLQQEILKLEMERRGRQITTPGYDLENTGSASLGPTAESADLVATTTASIATKSSPSPPSDKLEDNIEGDPSLPRASPSATRASDALQLAEWKACPLSLLRESNSKENCTRRSTLARSQSSSAIDSWMSAGPPKIQLPSNISATTQASRTFPRFQLQVLIMRYHFLDTISLMKPDVIKSRMDSICAKAPTGSMMDDLASVHTRTPRPWLAIRRMSQDLGTSVLHTILSMLSDALMRTSNISHAKPSEFALTAGERKLLEGPFYDCIYARKLVMVFLRDNVRAFIDGSTFPNAQPVLITKPQ</sequence>
<proteinExistence type="predicted"/>
<evidence type="ECO:0000313" key="3">
    <source>
        <dbReference type="Proteomes" id="UP000593566"/>
    </source>
</evidence>
<name>A0A8H6C9X3_9LECA</name>
<protein>
    <submittedName>
        <fullName evidence="2">Uncharacterized protein</fullName>
    </submittedName>
</protein>
<reference evidence="2 3" key="1">
    <citation type="journal article" date="2020" name="Genomics">
        <title>Complete, high-quality genomes from long-read metagenomic sequencing of two wolf lichen thalli reveals enigmatic genome architecture.</title>
        <authorList>
            <person name="McKenzie S.K."/>
            <person name="Walston R.F."/>
            <person name="Allen J.L."/>
        </authorList>
    </citation>
    <scope>NUCLEOTIDE SEQUENCE [LARGE SCALE GENOMIC DNA]</scope>
    <source>
        <strain evidence="2">WasteWater1</strain>
    </source>
</reference>
<organism evidence="2 3">
    <name type="scientific">Letharia lupina</name>
    <dbReference type="NCBI Taxonomy" id="560253"/>
    <lineage>
        <taxon>Eukaryota</taxon>
        <taxon>Fungi</taxon>
        <taxon>Dikarya</taxon>
        <taxon>Ascomycota</taxon>
        <taxon>Pezizomycotina</taxon>
        <taxon>Lecanoromycetes</taxon>
        <taxon>OSLEUM clade</taxon>
        <taxon>Lecanoromycetidae</taxon>
        <taxon>Lecanorales</taxon>
        <taxon>Lecanorineae</taxon>
        <taxon>Parmeliaceae</taxon>
        <taxon>Letharia</taxon>
    </lineage>
</organism>
<comment type="caution">
    <text evidence="2">The sequence shown here is derived from an EMBL/GenBank/DDBJ whole genome shotgun (WGS) entry which is preliminary data.</text>
</comment>
<keyword evidence="3" id="KW-1185">Reference proteome</keyword>
<gene>
    <name evidence="2" type="ORF">HO133_003560</name>
</gene>
<dbReference type="AlphaFoldDB" id="A0A8H6C9X3"/>